<reference evidence="1 2" key="1">
    <citation type="journal article" date="2024" name="Nat. Commun.">
        <title>Phylogenomics reveals the evolutionary origins of lichenization in chlorophyte algae.</title>
        <authorList>
            <person name="Puginier C."/>
            <person name="Libourel C."/>
            <person name="Otte J."/>
            <person name="Skaloud P."/>
            <person name="Haon M."/>
            <person name="Grisel S."/>
            <person name="Petersen M."/>
            <person name="Berrin J.G."/>
            <person name="Delaux P.M."/>
            <person name="Dal Grande F."/>
            <person name="Keller J."/>
        </authorList>
    </citation>
    <scope>NUCLEOTIDE SEQUENCE [LARGE SCALE GENOMIC DNA]</scope>
    <source>
        <strain evidence="1 2">SAG 2036</strain>
    </source>
</reference>
<protein>
    <submittedName>
        <fullName evidence="1">Uncharacterized protein</fullName>
    </submittedName>
</protein>
<organism evidence="1 2">
    <name type="scientific">Symbiochloris irregularis</name>
    <dbReference type="NCBI Taxonomy" id="706552"/>
    <lineage>
        <taxon>Eukaryota</taxon>
        <taxon>Viridiplantae</taxon>
        <taxon>Chlorophyta</taxon>
        <taxon>core chlorophytes</taxon>
        <taxon>Trebouxiophyceae</taxon>
        <taxon>Trebouxiales</taxon>
        <taxon>Trebouxiaceae</taxon>
        <taxon>Symbiochloris</taxon>
    </lineage>
</organism>
<keyword evidence="2" id="KW-1185">Reference proteome</keyword>
<evidence type="ECO:0000313" key="2">
    <source>
        <dbReference type="Proteomes" id="UP001465755"/>
    </source>
</evidence>
<accession>A0AAW1PXY7</accession>
<proteinExistence type="predicted"/>
<gene>
    <name evidence="1" type="ORF">WJX73_001373</name>
</gene>
<dbReference type="Proteomes" id="UP001465755">
    <property type="component" value="Unassembled WGS sequence"/>
</dbReference>
<dbReference type="AlphaFoldDB" id="A0AAW1PXY7"/>
<comment type="caution">
    <text evidence="1">The sequence shown here is derived from an EMBL/GenBank/DDBJ whole genome shotgun (WGS) entry which is preliminary data.</text>
</comment>
<sequence>MASYGGLFSTLGYGMYPKKHTYSRQARNPGAQAGFCSAFALLQCYLYTSYSAGSSEKYMETPEAATLDLSDYSWPSADILEDIIDMFLEDYKSYGNHNLFIQILRTPLSHVLSGIQSASH</sequence>
<dbReference type="EMBL" id="JALJOQ010000004">
    <property type="protein sequence ID" value="KAK9813478.1"/>
    <property type="molecule type" value="Genomic_DNA"/>
</dbReference>
<name>A0AAW1PXY7_9CHLO</name>
<evidence type="ECO:0000313" key="1">
    <source>
        <dbReference type="EMBL" id="KAK9813478.1"/>
    </source>
</evidence>